<proteinExistence type="predicted"/>
<dbReference type="Proteomes" id="UP000789359">
    <property type="component" value="Unassembled WGS sequence"/>
</dbReference>
<sequence length="171" mass="19445">MRADFNSQAKLSSLDFSFKTSSGDKINLGLYNNKSVEYASARTANSSIQSLTLTHEYGYNFEYVGNGIDANDLKEINEALEKIQPKIDEFLKQIEDDKIFSNSEITNLASSLKSELPQAKDLNHANLIADKTLKMFDSLLEQHKLTQKMLEKVNKLFENVIDNTQKFSFYV</sequence>
<accession>A0ABN7K8S9</accession>
<evidence type="ECO:0000313" key="1">
    <source>
        <dbReference type="EMBL" id="CAD7288857.1"/>
    </source>
</evidence>
<evidence type="ECO:0000313" key="2">
    <source>
        <dbReference type="Proteomes" id="UP000789359"/>
    </source>
</evidence>
<organism evidence="1 2">
    <name type="scientific">Campylobacter suis</name>
    <dbReference type="NCBI Taxonomy" id="2790657"/>
    <lineage>
        <taxon>Bacteria</taxon>
        <taxon>Pseudomonadati</taxon>
        <taxon>Campylobacterota</taxon>
        <taxon>Epsilonproteobacteria</taxon>
        <taxon>Campylobacterales</taxon>
        <taxon>Campylobacteraceae</taxon>
        <taxon>Campylobacter</taxon>
    </lineage>
</organism>
<keyword evidence="2" id="KW-1185">Reference proteome</keyword>
<comment type="caution">
    <text evidence="1">The sequence shown here is derived from an EMBL/GenBank/DDBJ whole genome shotgun (WGS) entry which is preliminary data.</text>
</comment>
<protein>
    <recommendedName>
        <fullName evidence="3">ATP/GTP-binding protein</fullName>
    </recommendedName>
</protein>
<evidence type="ECO:0008006" key="3">
    <source>
        <dbReference type="Google" id="ProtNLM"/>
    </source>
</evidence>
<gene>
    <name evidence="1" type="ORF">LMG8286_01558</name>
</gene>
<dbReference type="EMBL" id="CAJHOE010000004">
    <property type="protein sequence ID" value="CAD7288857.1"/>
    <property type="molecule type" value="Genomic_DNA"/>
</dbReference>
<dbReference type="RefSeq" id="WP_230057300.1">
    <property type="nucleotide sequence ID" value="NZ_CAJHOE010000004.1"/>
</dbReference>
<reference evidence="1 2" key="1">
    <citation type="submission" date="2020-11" db="EMBL/GenBank/DDBJ databases">
        <authorList>
            <person name="Peeters C."/>
        </authorList>
    </citation>
    <scope>NUCLEOTIDE SEQUENCE [LARGE SCALE GENOMIC DNA]</scope>
    <source>
        <strain evidence="1 2">LMG 8286</strain>
    </source>
</reference>
<name>A0ABN7K8S9_9BACT</name>